<name>A0A0H5LSC5_YERIN</name>
<evidence type="ECO:0000256" key="4">
    <source>
        <dbReference type="ARBA" id="ARBA00022801"/>
    </source>
</evidence>
<organism evidence="8 9">
    <name type="scientific">Yersinia intermedia</name>
    <dbReference type="NCBI Taxonomy" id="631"/>
    <lineage>
        <taxon>Bacteria</taxon>
        <taxon>Pseudomonadati</taxon>
        <taxon>Pseudomonadota</taxon>
        <taxon>Gammaproteobacteria</taxon>
        <taxon>Enterobacterales</taxon>
        <taxon>Yersiniaceae</taxon>
        <taxon>Yersinia</taxon>
    </lineage>
</organism>
<feature type="signal peptide" evidence="6">
    <location>
        <begin position="1"/>
        <end position="22"/>
    </location>
</feature>
<evidence type="ECO:0000256" key="5">
    <source>
        <dbReference type="ARBA" id="ARBA00022807"/>
    </source>
</evidence>
<dbReference type="Pfam" id="PF00877">
    <property type="entry name" value="NLPC_P60"/>
    <property type="match status" value="1"/>
</dbReference>
<dbReference type="Gene3D" id="3.90.1720.10">
    <property type="entry name" value="endopeptidase domain like (from Nostoc punctiforme)"/>
    <property type="match status" value="1"/>
</dbReference>
<keyword evidence="3 6" id="KW-0732">Signal</keyword>
<keyword evidence="8" id="KW-0449">Lipoprotein</keyword>
<dbReference type="EMBL" id="CWJI01000001">
    <property type="protein sequence ID" value="CRY54013.1"/>
    <property type="molecule type" value="Genomic_DNA"/>
</dbReference>
<accession>A0A0H5LSC5</accession>
<feature type="domain" description="NlpC/P60" evidence="7">
    <location>
        <begin position="50"/>
        <end position="171"/>
    </location>
</feature>
<dbReference type="GO" id="GO:0008234">
    <property type="term" value="F:cysteine-type peptidase activity"/>
    <property type="evidence" value="ECO:0007669"/>
    <property type="project" value="UniProtKB-KW"/>
</dbReference>
<dbReference type="InterPro" id="IPR038765">
    <property type="entry name" value="Papain-like_cys_pep_sf"/>
</dbReference>
<dbReference type="GO" id="GO:0006508">
    <property type="term" value="P:proteolysis"/>
    <property type="evidence" value="ECO:0007669"/>
    <property type="project" value="UniProtKB-KW"/>
</dbReference>
<evidence type="ECO:0000256" key="1">
    <source>
        <dbReference type="ARBA" id="ARBA00007074"/>
    </source>
</evidence>
<dbReference type="EC" id="3.4.-.-" evidence="8"/>
<dbReference type="SUPFAM" id="SSF54001">
    <property type="entry name" value="Cysteine proteinases"/>
    <property type="match status" value="1"/>
</dbReference>
<dbReference type="InterPro" id="IPR000064">
    <property type="entry name" value="NLP_P60_dom"/>
</dbReference>
<dbReference type="AlphaFoldDB" id="A0A0H5LSC5"/>
<reference evidence="9" key="1">
    <citation type="submission" date="2015-03" db="EMBL/GenBank/DDBJ databases">
        <authorList>
            <consortium name="Pathogen Informatics"/>
        </authorList>
    </citation>
    <scope>NUCLEOTIDE SEQUENCE [LARGE SCALE GENOMIC DNA]</scope>
    <source>
        <strain evidence="9">R148</strain>
    </source>
</reference>
<sequence>MLKIFIHSMVVLTALITFSASASTDTQRKFFQSSTMTPTSSQDFSAHNDTEKLKKILTHYDKWEGVSYKLGGNSRKGIDCSAYMQRIFEDEFAHSLPRNAREQAKQGARITKDSLTTGDLVFFKTSGRTSHVGVYIGEGKFVHASSSLGVTISNLDSKYWGSRYEQARRIKHSEV</sequence>
<protein>
    <submittedName>
        <fullName evidence="8">Putative outer membrane lipoprotein</fullName>
        <ecNumber evidence="8">3.4.-.-</ecNumber>
    </submittedName>
</protein>
<gene>
    <name evidence="8" type="primary">spr_1</name>
    <name evidence="8" type="ORF">ERS008476_00924</name>
</gene>
<evidence type="ECO:0000256" key="3">
    <source>
        <dbReference type="ARBA" id="ARBA00022729"/>
    </source>
</evidence>
<evidence type="ECO:0000256" key="6">
    <source>
        <dbReference type="SAM" id="SignalP"/>
    </source>
</evidence>
<dbReference type="PANTHER" id="PTHR47360">
    <property type="entry name" value="MUREIN DD-ENDOPEPTIDASE MEPS/MUREIN LD-CARBOXYPEPTIDASE"/>
    <property type="match status" value="1"/>
</dbReference>
<evidence type="ECO:0000313" key="9">
    <source>
        <dbReference type="Proteomes" id="UP000043316"/>
    </source>
</evidence>
<evidence type="ECO:0000313" key="8">
    <source>
        <dbReference type="EMBL" id="CRY54013.1"/>
    </source>
</evidence>
<comment type="similarity">
    <text evidence="1">Belongs to the peptidase C40 family.</text>
</comment>
<evidence type="ECO:0000259" key="7">
    <source>
        <dbReference type="PROSITE" id="PS51935"/>
    </source>
</evidence>
<keyword evidence="2" id="KW-0645">Protease</keyword>
<proteinExistence type="inferred from homology"/>
<feature type="chain" id="PRO_5005220298" evidence="6">
    <location>
        <begin position="23"/>
        <end position="175"/>
    </location>
</feature>
<dbReference type="PANTHER" id="PTHR47360:SF1">
    <property type="entry name" value="ENDOPEPTIDASE NLPC-RELATED"/>
    <property type="match status" value="1"/>
</dbReference>
<dbReference type="Proteomes" id="UP000043316">
    <property type="component" value="Unassembled WGS sequence"/>
</dbReference>
<keyword evidence="5" id="KW-0788">Thiol protease</keyword>
<keyword evidence="4 8" id="KW-0378">Hydrolase</keyword>
<dbReference type="InterPro" id="IPR052062">
    <property type="entry name" value="Murein_DD/LD_carboxypeptidase"/>
</dbReference>
<dbReference type="PROSITE" id="PS51935">
    <property type="entry name" value="NLPC_P60"/>
    <property type="match status" value="1"/>
</dbReference>
<evidence type="ECO:0000256" key="2">
    <source>
        <dbReference type="ARBA" id="ARBA00022670"/>
    </source>
</evidence>
<dbReference type="RefSeq" id="WP_053009008.1">
    <property type="nucleotide sequence ID" value="NZ_CWJI01000001.1"/>
</dbReference>